<feature type="compositionally biased region" description="Low complexity" evidence="1">
    <location>
        <begin position="50"/>
        <end position="60"/>
    </location>
</feature>
<reference evidence="2 3" key="1">
    <citation type="submission" date="2019-11" db="EMBL/GenBank/DDBJ databases">
        <title>Whole genome sequence of Oryza granulata.</title>
        <authorList>
            <person name="Li W."/>
        </authorList>
    </citation>
    <scope>NUCLEOTIDE SEQUENCE [LARGE SCALE GENOMIC DNA]</scope>
    <source>
        <strain evidence="3">cv. Menghai</strain>
        <tissue evidence="2">Leaf</tissue>
    </source>
</reference>
<evidence type="ECO:0000256" key="1">
    <source>
        <dbReference type="SAM" id="MobiDB-lite"/>
    </source>
</evidence>
<proteinExistence type="predicted"/>
<accession>A0A6G1DJX3</accession>
<feature type="compositionally biased region" description="Pro residues" evidence="1">
    <location>
        <begin position="67"/>
        <end position="76"/>
    </location>
</feature>
<keyword evidence="3" id="KW-1185">Reference proteome</keyword>
<comment type="caution">
    <text evidence="2">The sequence shown here is derived from an EMBL/GenBank/DDBJ whole genome shotgun (WGS) entry which is preliminary data.</text>
</comment>
<sequence length="172" mass="17823">MVLGMVAASSLPILAAMPASIARTTPLPLLRDAAAATASGLRSCLQRPQAASAARRVAVRCGGTTPPEVPRPPPAEVPGSDRSLEELPSIDLPPEFDPPPGLDVPMPSTPKPGPEQPGPSIPSPPMPEVPDVPRNPDVPPPQQPEVDPPRPPPEVVPEQPPAPDVEPPTFIV</sequence>
<dbReference type="EMBL" id="SPHZ02000006">
    <property type="protein sequence ID" value="KAF0912767.1"/>
    <property type="molecule type" value="Genomic_DNA"/>
</dbReference>
<protein>
    <submittedName>
        <fullName evidence="2">Uncharacterized protein</fullName>
    </submittedName>
</protein>
<dbReference type="OrthoDB" id="696577at2759"/>
<gene>
    <name evidence="2" type="ORF">E2562_019005</name>
</gene>
<feature type="compositionally biased region" description="Pro residues" evidence="1">
    <location>
        <begin position="149"/>
        <end position="166"/>
    </location>
</feature>
<evidence type="ECO:0000313" key="3">
    <source>
        <dbReference type="Proteomes" id="UP000479710"/>
    </source>
</evidence>
<dbReference type="Proteomes" id="UP000479710">
    <property type="component" value="Unassembled WGS sequence"/>
</dbReference>
<feature type="compositionally biased region" description="Pro residues" evidence="1">
    <location>
        <begin position="95"/>
        <end position="130"/>
    </location>
</feature>
<organism evidence="2 3">
    <name type="scientific">Oryza meyeriana var. granulata</name>
    <dbReference type="NCBI Taxonomy" id="110450"/>
    <lineage>
        <taxon>Eukaryota</taxon>
        <taxon>Viridiplantae</taxon>
        <taxon>Streptophyta</taxon>
        <taxon>Embryophyta</taxon>
        <taxon>Tracheophyta</taxon>
        <taxon>Spermatophyta</taxon>
        <taxon>Magnoliopsida</taxon>
        <taxon>Liliopsida</taxon>
        <taxon>Poales</taxon>
        <taxon>Poaceae</taxon>
        <taxon>BOP clade</taxon>
        <taxon>Oryzoideae</taxon>
        <taxon>Oryzeae</taxon>
        <taxon>Oryzinae</taxon>
        <taxon>Oryza</taxon>
        <taxon>Oryza meyeriana</taxon>
    </lineage>
</organism>
<dbReference type="AlphaFoldDB" id="A0A6G1DJX3"/>
<evidence type="ECO:0000313" key="2">
    <source>
        <dbReference type="EMBL" id="KAF0912767.1"/>
    </source>
</evidence>
<feature type="region of interest" description="Disordered" evidence="1">
    <location>
        <begin position="48"/>
        <end position="172"/>
    </location>
</feature>
<name>A0A6G1DJX3_9ORYZ</name>